<evidence type="ECO:0000313" key="2">
    <source>
        <dbReference type="Proteomes" id="UP000620139"/>
    </source>
</evidence>
<dbReference type="Proteomes" id="UP000620139">
    <property type="component" value="Unassembled WGS sequence"/>
</dbReference>
<proteinExistence type="predicted"/>
<dbReference type="PROSITE" id="PS51257">
    <property type="entry name" value="PROKAR_LIPOPROTEIN"/>
    <property type="match status" value="1"/>
</dbReference>
<name>A0A931NCF3_9BURK</name>
<evidence type="ECO:0000313" key="1">
    <source>
        <dbReference type="EMBL" id="MBH9551942.1"/>
    </source>
</evidence>
<protein>
    <recommendedName>
        <fullName evidence="3">PrcB C-terminal domain-containing protein</fullName>
    </recommendedName>
</protein>
<evidence type="ECO:0008006" key="3">
    <source>
        <dbReference type="Google" id="ProtNLM"/>
    </source>
</evidence>
<reference evidence="1" key="1">
    <citation type="submission" date="2020-12" db="EMBL/GenBank/DDBJ databases">
        <title>The genome sequence of Inhella sp. 4Y17.</title>
        <authorList>
            <person name="Liu Y."/>
        </authorList>
    </citation>
    <scope>NUCLEOTIDE SEQUENCE</scope>
    <source>
        <strain evidence="1">4Y10</strain>
    </source>
</reference>
<accession>A0A931NCF3</accession>
<sequence>MNTWKRRTLMGAGMVTLVGCGGGSEDEPVLLALDRIVQPWSLTTLQESYVLRTEADWQRVWNLHQPATFAPVPLPRVDFNQFMVLGLTLGTGANGCYGLSIQRVLATSSQAVVEYRFMEPGPNSACTLALVPLTDFAVVRRIDGPVLYRRVTS</sequence>
<keyword evidence="2" id="KW-1185">Reference proteome</keyword>
<dbReference type="AlphaFoldDB" id="A0A931NCF3"/>
<organism evidence="1 2">
    <name type="scientific">Inhella gelatinilytica</name>
    <dbReference type="NCBI Taxonomy" id="2795030"/>
    <lineage>
        <taxon>Bacteria</taxon>
        <taxon>Pseudomonadati</taxon>
        <taxon>Pseudomonadota</taxon>
        <taxon>Betaproteobacteria</taxon>
        <taxon>Burkholderiales</taxon>
        <taxon>Sphaerotilaceae</taxon>
        <taxon>Inhella</taxon>
    </lineage>
</organism>
<gene>
    <name evidence="1" type="ORF">I7X43_03675</name>
</gene>
<comment type="caution">
    <text evidence="1">The sequence shown here is derived from an EMBL/GenBank/DDBJ whole genome shotgun (WGS) entry which is preliminary data.</text>
</comment>
<dbReference type="EMBL" id="JAEDAL010000001">
    <property type="protein sequence ID" value="MBH9551942.1"/>
    <property type="molecule type" value="Genomic_DNA"/>
</dbReference>
<dbReference type="RefSeq" id="WP_198099529.1">
    <property type="nucleotide sequence ID" value="NZ_JAEDAL010000001.1"/>
</dbReference>